<dbReference type="InterPro" id="IPR036390">
    <property type="entry name" value="WH_DNA-bd_sf"/>
</dbReference>
<evidence type="ECO:0000256" key="2">
    <source>
        <dbReference type="ARBA" id="ARBA00023125"/>
    </source>
</evidence>
<reference evidence="5 6" key="1">
    <citation type="submission" date="2019-10" db="EMBL/GenBank/DDBJ databases">
        <title>Genome Sequences from Six Type Strain Members of the Archaeal Family Sulfolobaceae: Acidianus ambivalens, Acidianus infernus, Metallosphaera prunae, Stygiolobus azoricus, Sulfolobus metallicus, and Sulfurisphaera ohwakuensis.</title>
        <authorList>
            <person name="Counts J.A."/>
            <person name="Kelly R.M."/>
        </authorList>
    </citation>
    <scope>NUCLEOTIDE SEQUENCE [LARGE SCALE GENOMIC DNA]</scope>
    <source>
        <strain evidence="5 6">FC6</strain>
    </source>
</reference>
<feature type="domain" description="HTH asnC-type" evidence="4">
    <location>
        <begin position="1"/>
        <end position="60"/>
    </location>
</feature>
<evidence type="ECO:0000256" key="1">
    <source>
        <dbReference type="ARBA" id="ARBA00023015"/>
    </source>
</evidence>
<dbReference type="PRINTS" id="PR00033">
    <property type="entry name" value="HTHASNC"/>
</dbReference>
<dbReference type="GO" id="GO:0005829">
    <property type="term" value="C:cytosol"/>
    <property type="evidence" value="ECO:0007669"/>
    <property type="project" value="TreeGrafter"/>
</dbReference>
<dbReference type="AlphaFoldDB" id="A0A650CP13"/>
<organism evidence="5 6">
    <name type="scientific">Stygiolobus azoricus</name>
    <dbReference type="NCBI Taxonomy" id="41675"/>
    <lineage>
        <taxon>Archaea</taxon>
        <taxon>Thermoproteota</taxon>
        <taxon>Thermoprotei</taxon>
        <taxon>Sulfolobales</taxon>
        <taxon>Sulfolobaceae</taxon>
        <taxon>Stygiolobus</taxon>
    </lineage>
</organism>
<dbReference type="KEGG" id="sazo:D1868_05690"/>
<dbReference type="InterPro" id="IPR019888">
    <property type="entry name" value="Tscrpt_reg_AsnC-like"/>
</dbReference>
<dbReference type="PANTHER" id="PTHR30154:SF34">
    <property type="entry name" value="TRANSCRIPTIONAL REGULATOR AZLB"/>
    <property type="match status" value="1"/>
</dbReference>
<dbReference type="Gene3D" id="1.10.10.10">
    <property type="entry name" value="Winged helix-like DNA-binding domain superfamily/Winged helix DNA-binding domain"/>
    <property type="match status" value="2"/>
</dbReference>
<dbReference type="PANTHER" id="PTHR30154">
    <property type="entry name" value="LEUCINE-RESPONSIVE REGULATORY PROTEIN"/>
    <property type="match status" value="1"/>
</dbReference>
<protein>
    <submittedName>
        <fullName evidence="5">Winged helix-turn-helix transcriptional regulator</fullName>
    </submittedName>
</protein>
<dbReference type="InterPro" id="IPR000485">
    <property type="entry name" value="AsnC-type_HTH_dom"/>
</dbReference>
<dbReference type="SMART" id="SM00344">
    <property type="entry name" value="HTH_ASNC"/>
    <property type="match status" value="1"/>
</dbReference>
<evidence type="ECO:0000259" key="4">
    <source>
        <dbReference type="PROSITE" id="PS50956"/>
    </source>
</evidence>
<dbReference type="Pfam" id="PF13412">
    <property type="entry name" value="HTH_24"/>
    <property type="match status" value="2"/>
</dbReference>
<evidence type="ECO:0000313" key="6">
    <source>
        <dbReference type="Proteomes" id="UP000423396"/>
    </source>
</evidence>
<accession>A0A650CP13</accession>
<dbReference type="PROSITE" id="PS50956">
    <property type="entry name" value="HTH_ASNC_2"/>
    <property type="match status" value="1"/>
</dbReference>
<dbReference type="RefSeq" id="WP_156006389.1">
    <property type="nucleotide sequence ID" value="NZ_CP045483.1"/>
</dbReference>
<dbReference type="InterPro" id="IPR036388">
    <property type="entry name" value="WH-like_DNA-bd_sf"/>
</dbReference>
<name>A0A650CP13_9CREN</name>
<dbReference type="GO" id="GO:0043200">
    <property type="term" value="P:response to amino acid"/>
    <property type="evidence" value="ECO:0007669"/>
    <property type="project" value="TreeGrafter"/>
</dbReference>
<keyword evidence="6" id="KW-1185">Reference proteome</keyword>
<keyword evidence="1" id="KW-0805">Transcription regulation</keyword>
<dbReference type="SUPFAM" id="SSF46785">
    <property type="entry name" value="Winged helix' DNA-binding domain"/>
    <property type="match status" value="2"/>
</dbReference>
<dbReference type="EMBL" id="CP045483">
    <property type="protein sequence ID" value="QGR19528.1"/>
    <property type="molecule type" value="Genomic_DNA"/>
</dbReference>
<dbReference type="GeneID" id="42798542"/>
<dbReference type="GO" id="GO:0043565">
    <property type="term" value="F:sequence-specific DNA binding"/>
    <property type="evidence" value="ECO:0007669"/>
    <property type="project" value="InterPro"/>
</dbReference>
<dbReference type="OrthoDB" id="6995at2157"/>
<evidence type="ECO:0000313" key="5">
    <source>
        <dbReference type="EMBL" id="QGR19528.1"/>
    </source>
</evidence>
<keyword evidence="2" id="KW-0238">DNA-binding</keyword>
<dbReference type="Proteomes" id="UP000423396">
    <property type="component" value="Chromosome"/>
</dbReference>
<gene>
    <name evidence="5" type="ORF">D1868_05690</name>
</gene>
<proteinExistence type="predicted"/>
<evidence type="ECO:0000256" key="3">
    <source>
        <dbReference type="ARBA" id="ARBA00023163"/>
    </source>
</evidence>
<sequence>MDGIDKKIIISLFKDGRISQRKIAEDVNLSATSLNYRFNKLIEDGVIRSFKLTVNPNFYNKYYAFVSFKNEKDFNAPFINVKVKCLEELNVYRIQGDSYNDLTDKISTMAKELGEPKMTYIPVQTPAKPSGVDIEIVKELLRNPRAEPSELAKVINIPTKTIQRRINALISKNAIKVIPIVDLSRADIVVFAVFSKIVTKLTMLDSCKFLSFVEGERGLTVCATENIKVADGYVKKVREIDNEAEVMVATDYDINNDVVLKELEDIENRAITSVK</sequence>
<keyword evidence="3" id="KW-0804">Transcription</keyword>